<evidence type="ECO:0000256" key="1">
    <source>
        <dbReference type="ARBA" id="ARBA00005486"/>
    </source>
</evidence>
<reference evidence="5 6" key="1">
    <citation type="submission" date="2019-09" db="EMBL/GenBank/DDBJ databases">
        <title>Bird 10,000 Genomes (B10K) Project - Family phase.</title>
        <authorList>
            <person name="Zhang G."/>
        </authorList>
    </citation>
    <scope>NUCLEOTIDE SEQUENCE [LARGE SCALE GENOMIC DNA]</scope>
    <source>
        <strain evidence="5">OUT-0040</strain>
        <tissue evidence="5">Blood</tissue>
    </source>
</reference>
<proteinExistence type="inferred from homology"/>
<dbReference type="PANTHER" id="PTHR11199:SF2">
    <property type="entry name" value="COHESIN SUBUNIT SA"/>
    <property type="match status" value="1"/>
</dbReference>
<dbReference type="InterPro" id="IPR013721">
    <property type="entry name" value="STAG"/>
</dbReference>
<gene>
    <name evidence="5" type="primary">Stag2_0</name>
    <name evidence="5" type="ORF">HALALB_R00755</name>
</gene>
<evidence type="ECO:0000256" key="3">
    <source>
        <dbReference type="SAM" id="Coils"/>
    </source>
</evidence>
<dbReference type="GO" id="GO:0000785">
    <property type="term" value="C:chromatin"/>
    <property type="evidence" value="ECO:0007669"/>
    <property type="project" value="UniProtKB-UniRule"/>
</dbReference>
<keyword evidence="2" id="KW-0539">Nucleus</keyword>
<comment type="caution">
    <text evidence="5">The sequence shown here is derived from an EMBL/GenBank/DDBJ whole genome shotgun (WGS) entry which is preliminary data.</text>
</comment>
<evidence type="ECO:0000313" key="6">
    <source>
        <dbReference type="Proteomes" id="UP000585422"/>
    </source>
</evidence>
<keyword evidence="2" id="KW-0159">Chromosome partition</keyword>
<protein>
    <recommendedName>
        <fullName evidence="2">Cohesin subunit SA</fullName>
    </recommendedName>
    <alternativeName>
        <fullName evidence="2">SCC3 homolog</fullName>
    </alternativeName>
    <alternativeName>
        <fullName evidence="2">Stromal antigen</fullName>
    </alternativeName>
</protein>
<dbReference type="GO" id="GO:0005634">
    <property type="term" value="C:nucleus"/>
    <property type="evidence" value="ECO:0007669"/>
    <property type="project" value="UniProtKB-SubCell"/>
</dbReference>
<dbReference type="GO" id="GO:0003682">
    <property type="term" value="F:chromatin binding"/>
    <property type="evidence" value="ECO:0007669"/>
    <property type="project" value="TreeGrafter"/>
</dbReference>
<feature type="non-terminal residue" evidence="5">
    <location>
        <position position="975"/>
    </location>
</feature>
<dbReference type="AlphaFoldDB" id="A0A7K7MWB6"/>
<dbReference type="GO" id="GO:0007059">
    <property type="term" value="P:chromosome segregation"/>
    <property type="evidence" value="ECO:0007669"/>
    <property type="project" value="UniProtKB-KW"/>
</dbReference>
<dbReference type="PANTHER" id="PTHR11199">
    <property type="entry name" value="STROMAL ANTIGEN"/>
    <property type="match status" value="1"/>
</dbReference>
<dbReference type="OrthoDB" id="498590at2759"/>
<dbReference type="InterPro" id="IPR016024">
    <property type="entry name" value="ARM-type_fold"/>
</dbReference>
<keyword evidence="2" id="KW-0132">Cell division</keyword>
<evidence type="ECO:0000313" key="5">
    <source>
        <dbReference type="EMBL" id="NWZ47590.1"/>
    </source>
</evidence>
<dbReference type="InterPro" id="IPR056396">
    <property type="entry name" value="HEAT_SCC3-SA"/>
</dbReference>
<feature type="domain" description="SCD" evidence="4">
    <location>
        <begin position="215"/>
        <end position="300"/>
    </location>
</feature>
<organism evidence="5 6">
    <name type="scientific">Haliaeetus albicilla</name>
    <name type="common">White-tailed sea-eagle</name>
    <name type="synonym">Falco albicilla</name>
    <dbReference type="NCBI Taxonomy" id="8969"/>
    <lineage>
        <taxon>Eukaryota</taxon>
        <taxon>Metazoa</taxon>
        <taxon>Chordata</taxon>
        <taxon>Craniata</taxon>
        <taxon>Vertebrata</taxon>
        <taxon>Euteleostomi</taxon>
        <taxon>Archelosauria</taxon>
        <taxon>Archosauria</taxon>
        <taxon>Dinosauria</taxon>
        <taxon>Saurischia</taxon>
        <taxon>Theropoda</taxon>
        <taxon>Coelurosauria</taxon>
        <taxon>Aves</taxon>
        <taxon>Neognathae</taxon>
        <taxon>Neoaves</taxon>
        <taxon>Telluraves</taxon>
        <taxon>Accipitrimorphae</taxon>
        <taxon>Accipitriformes</taxon>
        <taxon>Accipitridae</taxon>
        <taxon>Accipitrinae</taxon>
        <taxon>Haliaeetus</taxon>
    </lineage>
</organism>
<dbReference type="Pfam" id="PF21581">
    <property type="entry name" value="SCD"/>
    <property type="match status" value="1"/>
</dbReference>
<name>A0A7K7MWB6_HALAL</name>
<feature type="coiled-coil region" evidence="3">
    <location>
        <begin position="179"/>
        <end position="209"/>
    </location>
</feature>
<evidence type="ECO:0000256" key="2">
    <source>
        <dbReference type="RuleBase" id="RU369063"/>
    </source>
</evidence>
<feature type="non-terminal residue" evidence="5">
    <location>
        <position position="1"/>
    </location>
</feature>
<sequence>VEAVTLFEVVSMGKRAMQSVVDDWVEAYKQDRNVALLDLINFFIQCSGCQGMVTAEMFQSLHKKDVMRKMTETFDEDNKDYPLIRTGPYWKKFKANFCEFIAVLVQQCQCNILYDSYLMDTIISLLTGLADSMVRAFRHTSTLAAMKLLTAVISVHLNLDVNKHNAERLYEVEKKRISGKRTNYRLDQLERKRKEYECKLLEIQNMMNAIFKGTFLNRYRDVIPEIRATCIEEIGSWIKTYPDGFLNDSYLKYIGWMLYDKQAEVRLKCLLGLQGIYSRKELVSRMDLFTSRFKDRIVSMPLDKDHEVAVQAMKLLMLMSQNCGDVLSTEDCETLYQFVYTTHRPLAVAAGEFLYKRLLSHEGDEEVQPGGGGKFGASTDQLKRLISFFLESELHKHVAYLIDSLWDWAGKFLKDWECMTTLLLKNAEEDGEALSDAHESALIEIILATVREAAEGHPPVGRGAAKKILSVKEKKIQLEDCTKITEHFIMVLPQLLAKYSTDAQKVANLLQIPQYYDLDVYRMGHLRKHLDALLREVKDIVAKHSDMSVLEASSRTYYILCSEEIAIYSLVDRARTQLIDELMGQLNQLLDGFWQKEEGFCTDGGEISQMHSALRRVAAFHNAHDLTKWNLYDKTLRLLVFEMEHGSLPVLMILPALQCMYFSLLWQLTAVSENSPKETLFALRRELRCFSQICMCFLHHKEKDVREKAFMILCDWLLILSHQDSNNNEEPVGLLDYLPSTSLQEKLLLFIQKHVFMEEEEESKDLTEEEDRKDESCKLDDLHKKRSLLAAYCKLIVYNVVEMSAAAEIYKYYVKTYNDFGDIIKETLSKTRHNNKIQSTKTLILCLQQLFQTHAESQDSSSSVDFYSASFTNMKELARRFSLTFGWDQVKSRESVAMIHKEGIEFAFQGATGVGGKCLPPNLSFLLIISEFSNKLLKPDKRLVYAYLQRYIAEPLPCRGDEWQPLIWYRNSLLA</sequence>
<keyword evidence="2" id="KW-0131">Cell cycle</keyword>
<comment type="subcellular location">
    <subcellularLocation>
        <location evidence="2">Nucleus</location>
    </subcellularLocation>
    <subcellularLocation>
        <location evidence="2">Chromosome</location>
    </subcellularLocation>
    <subcellularLocation>
        <location evidence="2">Chromosome</location>
        <location evidence="2">Centromere</location>
    </subcellularLocation>
</comment>
<dbReference type="InterPro" id="IPR020839">
    <property type="entry name" value="SCD"/>
</dbReference>
<dbReference type="InterPro" id="IPR039662">
    <property type="entry name" value="Cohesin_Scc3/SA"/>
</dbReference>
<keyword evidence="6" id="KW-1185">Reference proteome</keyword>
<keyword evidence="2" id="KW-0158">Chromosome</keyword>
<dbReference type="Pfam" id="PF08514">
    <property type="entry name" value="STAG"/>
    <property type="match status" value="1"/>
</dbReference>
<comment type="subunit">
    <text evidence="2">Part of the cohesin complex which is composed of a heterodimer between a SMC1 protein (SMC1A or SMC1B) and SMC3, which are attached via their hinge domain, and RAD21 which link them at their heads, and one STAG protein.</text>
</comment>
<dbReference type="GO" id="GO:0007062">
    <property type="term" value="P:sister chromatid cohesion"/>
    <property type="evidence" value="ECO:0007669"/>
    <property type="project" value="UniProtKB-UniRule"/>
</dbReference>
<dbReference type="PROSITE" id="PS51425">
    <property type="entry name" value="SCD"/>
    <property type="match status" value="1"/>
</dbReference>
<dbReference type="GO" id="GO:0051301">
    <property type="term" value="P:cell division"/>
    <property type="evidence" value="ECO:0007669"/>
    <property type="project" value="UniProtKB-UniRule"/>
</dbReference>
<dbReference type="Proteomes" id="UP000585422">
    <property type="component" value="Unassembled WGS sequence"/>
</dbReference>
<comment type="similarity">
    <text evidence="1 2">Belongs to the SCC3 family.</text>
</comment>
<dbReference type="Pfam" id="PF24571">
    <property type="entry name" value="HEAT_SCC3-SA"/>
    <property type="match status" value="1"/>
</dbReference>
<dbReference type="GO" id="GO:0000775">
    <property type="term" value="C:chromosome, centromeric region"/>
    <property type="evidence" value="ECO:0007669"/>
    <property type="project" value="UniProtKB-SubCell"/>
</dbReference>
<dbReference type="EMBL" id="VZSQ01000015">
    <property type="protein sequence ID" value="NWZ47590.1"/>
    <property type="molecule type" value="Genomic_DNA"/>
</dbReference>
<keyword evidence="3" id="KW-0175">Coiled coil</keyword>
<comment type="function">
    <text evidence="2">Component of cohesin complex, a complex required for the cohesion of sister chromatids after DNA replication. The cohesin complex apparently forms a large proteinaceous ring within which sister chromatids can be trapped. At anaphase, the complex is cleaved and dissociates from chromatin, allowing sister chromatids to segregate.</text>
</comment>
<dbReference type="GO" id="GO:0008278">
    <property type="term" value="C:cohesin complex"/>
    <property type="evidence" value="ECO:0007669"/>
    <property type="project" value="UniProtKB-UniRule"/>
</dbReference>
<evidence type="ECO:0000259" key="4">
    <source>
        <dbReference type="PROSITE" id="PS51425"/>
    </source>
</evidence>
<accession>A0A7K7MWB6</accession>
<dbReference type="SUPFAM" id="SSF48371">
    <property type="entry name" value="ARM repeat"/>
    <property type="match status" value="1"/>
</dbReference>